<keyword evidence="1" id="KW-0812">Transmembrane</keyword>
<keyword evidence="1" id="KW-0472">Membrane</keyword>
<dbReference type="Proteomes" id="UP000653305">
    <property type="component" value="Unassembled WGS sequence"/>
</dbReference>
<keyword evidence="3" id="KW-1185">Reference proteome</keyword>
<proteinExistence type="predicted"/>
<comment type="caution">
    <text evidence="2">The sequence shown here is derived from an EMBL/GenBank/DDBJ whole genome shotgun (WGS) entry which is preliminary data.</text>
</comment>
<organism evidence="2 3">
    <name type="scientific">Phtheirospermum japonicum</name>
    <dbReference type="NCBI Taxonomy" id="374723"/>
    <lineage>
        <taxon>Eukaryota</taxon>
        <taxon>Viridiplantae</taxon>
        <taxon>Streptophyta</taxon>
        <taxon>Embryophyta</taxon>
        <taxon>Tracheophyta</taxon>
        <taxon>Spermatophyta</taxon>
        <taxon>Magnoliopsida</taxon>
        <taxon>eudicotyledons</taxon>
        <taxon>Gunneridae</taxon>
        <taxon>Pentapetalae</taxon>
        <taxon>asterids</taxon>
        <taxon>lamiids</taxon>
        <taxon>Lamiales</taxon>
        <taxon>Orobanchaceae</taxon>
        <taxon>Orobanchaceae incertae sedis</taxon>
        <taxon>Phtheirospermum</taxon>
    </lineage>
</organism>
<evidence type="ECO:0000256" key="1">
    <source>
        <dbReference type="SAM" id="Phobius"/>
    </source>
</evidence>
<dbReference type="EMBL" id="BMAC01001060">
    <property type="protein sequence ID" value="GFQ05405.1"/>
    <property type="molecule type" value="Genomic_DNA"/>
</dbReference>
<keyword evidence="2" id="KW-0830">Ubiquinone</keyword>
<dbReference type="AlphaFoldDB" id="A0A830DA01"/>
<sequence>MRSYGKEYITASLIREFLMIVVFCILDLVLFYDFPKSVTIPMLCEVEHPLFVGIKLFLCRGLVHQTPTGGHPSS</sequence>
<name>A0A830DA01_9LAMI</name>
<keyword evidence="1" id="KW-1133">Transmembrane helix</keyword>
<evidence type="ECO:0000313" key="2">
    <source>
        <dbReference type="EMBL" id="GFQ05405.1"/>
    </source>
</evidence>
<feature type="transmembrane region" description="Helical" evidence="1">
    <location>
        <begin position="12"/>
        <end position="32"/>
    </location>
</feature>
<protein>
    <submittedName>
        <fullName evidence="2">NADH-ubiquinone oxidoreductase chain 4</fullName>
    </submittedName>
</protein>
<reference evidence="2" key="1">
    <citation type="submission" date="2020-07" db="EMBL/GenBank/DDBJ databases">
        <title>Ethylene signaling mediates host invasion by parasitic plants.</title>
        <authorList>
            <person name="Yoshida S."/>
        </authorList>
    </citation>
    <scope>NUCLEOTIDE SEQUENCE</scope>
    <source>
        <strain evidence="2">Okayama</strain>
    </source>
</reference>
<accession>A0A830DA01</accession>
<dbReference type="OrthoDB" id="564260at2759"/>
<gene>
    <name evidence="2" type="ORF">PHJA_002684600</name>
</gene>
<evidence type="ECO:0000313" key="3">
    <source>
        <dbReference type="Proteomes" id="UP000653305"/>
    </source>
</evidence>